<dbReference type="EMBL" id="JAVFWL010000004">
    <property type="protein sequence ID" value="KAK6752542.1"/>
    <property type="molecule type" value="Genomic_DNA"/>
</dbReference>
<sequence>MATKAIHGNSQFQMSSYLRWTWDSFGGGYHTEIDHIIVSRRLWLVGVAVVPKCYRGPNHRVLRERTPFTRREQKAAKFRERSPRTTVDWDLFATLAGSWEDSMDRIDDECDQVVEHLRDCTRRAQSSKNFKRRLLLETLDLLQ</sequence>
<keyword evidence="2" id="KW-1185">Reference proteome</keyword>
<proteinExistence type="predicted"/>
<dbReference type="Proteomes" id="UP001303046">
    <property type="component" value="Unassembled WGS sequence"/>
</dbReference>
<organism evidence="1 2">
    <name type="scientific">Necator americanus</name>
    <name type="common">Human hookworm</name>
    <dbReference type="NCBI Taxonomy" id="51031"/>
    <lineage>
        <taxon>Eukaryota</taxon>
        <taxon>Metazoa</taxon>
        <taxon>Ecdysozoa</taxon>
        <taxon>Nematoda</taxon>
        <taxon>Chromadorea</taxon>
        <taxon>Rhabditida</taxon>
        <taxon>Rhabditina</taxon>
        <taxon>Rhabditomorpha</taxon>
        <taxon>Strongyloidea</taxon>
        <taxon>Ancylostomatidae</taxon>
        <taxon>Bunostominae</taxon>
        <taxon>Necator</taxon>
    </lineage>
</organism>
<accession>A0ABR1DQ19</accession>
<comment type="caution">
    <text evidence="1">The sequence shown here is derived from an EMBL/GenBank/DDBJ whole genome shotgun (WGS) entry which is preliminary data.</text>
</comment>
<evidence type="ECO:0000313" key="1">
    <source>
        <dbReference type="EMBL" id="KAK6752542.1"/>
    </source>
</evidence>
<gene>
    <name evidence="1" type="primary">Necator_chrIV.g17064</name>
    <name evidence="1" type="ORF">RB195_003766</name>
</gene>
<name>A0ABR1DQ19_NECAM</name>
<evidence type="ECO:0000313" key="2">
    <source>
        <dbReference type="Proteomes" id="UP001303046"/>
    </source>
</evidence>
<protein>
    <submittedName>
        <fullName evidence="1">Uncharacterized protein</fullName>
    </submittedName>
</protein>
<reference evidence="1 2" key="1">
    <citation type="submission" date="2023-08" db="EMBL/GenBank/DDBJ databases">
        <title>A Necator americanus chromosomal reference genome.</title>
        <authorList>
            <person name="Ilik V."/>
            <person name="Petrzelkova K.J."/>
            <person name="Pardy F."/>
            <person name="Fuh T."/>
            <person name="Niatou-Singa F.S."/>
            <person name="Gouil Q."/>
            <person name="Baker L."/>
            <person name="Ritchie M.E."/>
            <person name="Jex A.R."/>
            <person name="Gazzola D."/>
            <person name="Li H."/>
            <person name="Toshio Fujiwara R."/>
            <person name="Zhan B."/>
            <person name="Aroian R.V."/>
            <person name="Pafco B."/>
            <person name="Schwarz E.M."/>
        </authorList>
    </citation>
    <scope>NUCLEOTIDE SEQUENCE [LARGE SCALE GENOMIC DNA]</scope>
    <source>
        <strain evidence="1 2">Aroian</strain>
        <tissue evidence="1">Whole animal</tissue>
    </source>
</reference>